<organism evidence="2 3">
    <name type="scientific">Abeliophyllum distichum</name>
    <dbReference type="NCBI Taxonomy" id="126358"/>
    <lineage>
        <taxon>Eukaryota</taxon>
        <taxon>Viridiplantae</taxon>
        <taxon>Streptophyta</taxon>
        <taxon>Embryophyta</taxon>
        <taxon>Tracheophyta</taxon>
        <taxon>Spermatophyta</taxon>
        <taxon>Magnoliopsida</taxon>
        <taxon>eudicotyledons</taxon>
        <taxon>Gunneridae</taxon>
        <taxon>Pentapetalae</taxon>
        <taxon>asterids</taxon>
        <taxon>lamiids</taxon>
        <taxon>Lamiales</taxon>
        <taxon>Oleaceae</taxon>
        <taxon>Forsythieae</taxon>
        <taxon>Abeliophyllum</taxon>
    </lineage>
</organism>
<feature type="region of interest" description="Disordered" evidence="1">
    <location>
        <begin position="106"/>
        <end position="177"/>
    </location>
</feature>
<reference evidence="3" key="1">
    <citation type="submission" date="2024-07" db="EMBL/GenBank/DDBJ databases">
        <title>Two chromosome-level genome assemblies of Korean endemic species Abeliophyllum distichum and Forsythia ovata (Oleaceae).</title>
        <authorList>
            <person name="Jang H."/>
        </authorList>
    </citation>
    <scope>NUCLEOTIDE SEQUENCE [LARGE SCALE GENOMIC DNA]</scope>
</reference>
<keyword evidence="3" id="KW-1185">Reference proteome</keyword>
<dbReference type="AlphaFoldDB" id="A0ABD1U129"/>
<evidence type="ECO:0000313" key="2">
    <source>
        <dbReference type="EMBL" id="KAL2518433.1"/>
    </source>
</evidence>
<feature type="compositionally biased region" description="Basic and acidic residues" evidence="1">
    <location>
        <begin position="116"/>
        <end position="129"/>
    </location>
</feature>
<feature type="compositionally biased region" description="Low complexity" evidence="1">
    <location>
        <begin position="31"/>
        <end position="41"/>
    </location>
</feature>
<proteinExistence type="predicted"/>
<dbReference type="EMBL" id="JBFOLK010000004">
    <property type="protein sequence ID" value="KAL2518433.1"/>
    <property type="molecule type" value="Genomic_DNA"/>
</dbReference>
<comment type="caution">
    <text evidence="2">The sequence shown here is derived from an EMBL/GenBank/DDBJ whole genome shotgun (WGS) entry which is preliminary data.</text>
</comment>
<gene>
    <name evidence="2" type="ORF">Adt_14680</name>
</gene>
<evidence type="ECO:0000256" key="1">
    <source>
        <dbReference type="SAM" id="MobiDB-lite"/>
    </source>
</evidence>
<accession>A0ABD1U129</accession>
<protein>
    <submittedName>
        <fullName evidence="2">Uncharacterized protein</fullName>
    </submittedName>
</protein>
<sequence>MEGVGREEIESKIGRGDDNAENGNDGDKGGNDVVDNVGGKSDNARVDNIEDESDNVGDKSINDNVEGAYVPEFEATTDCNIEVDWDEFLDSNQEDIWNSWKDRYGMNNEENTQHAGESEEREVQTERLQEGFVDSDFEFEEKPIPTQDPQPYAANVDLGMDDVAGHQGNADDTDYGE</sequence>
<feature type="region of interest" description="Disordered" evidence="1">
    <location>
        <begin position="1"/>
        <end position="63"/>
    </location>
</feature>
<name>A0ABD1U129_9LAMI</name>
<dbReference type="Proteomes" id="UP001604336">
    <property type="component" value="Unassembled WGS sequence"/>
</dbReference>
<feature type="compositionally biased region" description="Basic and acidic residues" evidence="1">
    <location>
        <begin position="1"/>
        <end position="18"/>
    </location>
</feature>
<evidence type="ECO:0000313" key="3">
    <source>
        <dbReference type="Proteomes" id="UP001604336"/>
    </source>
</evidence>